<dbReference type="InterPro" id="IPR004800">
    <property type="entry name" value="KdsD/KpsF-type"/>
</dbReference>
<dbReference type="InterPro" id="IPR046342">
    <property type="entry name" value="CBS_dom_sf"/>
</dbReference>
<keyword evidence="9" id="KW-1185">Reference proteome</keyword>
<dbReference type="InterPro" id="IPR000644">
    <property type="entry name" value="CBS_dom"/>
</dbReference>
<evidence type="ECO:0000256" key="5">
    <source>
        <dbReference type="PROSITE-ProRule" id="PRU00703"/>
    </source>
</evidence>
<dbReference type="Pfam" id="PF00571">
    <property type="entry name" value="CBS"/>
    <property type="match status" value="2"/>
</dbReference>
<dbReference type="PANTHER" id="PTHR42745:SF1">
    <property type="entry name" value="ARABINOSE 5-PHOSPHATE ISOMERASE KDSD"/>
    <property type="match status" value="1"/>
</dbReference>
<dbReference type="SUPFAM" id="SSF53697">
    <property type="entry name" value="SIS domain"/>
    <property type="match status" value="1"/>
</dbReference>
<organism evidence="8 9">
    <name type="scientific">Gilvimarinus japonicus</name>
    <dbReference type="NCBI Taxonomy" id="1796469"/>
    <lineage>
        <taxon>Bacteria</taxon>
        <taxon>Pseudomonadati</taxon>
        <taxon>Pseudomonadota</taxon>
        <taxon>Gammaproteobacteria</taxon>
        <taxon>Cellvibrionales</taxon>
        <taxon>Cellvibrionaceae</taxon>
        <taxon>Gilvimarinus</taxon>
    </lineage>
</organism>
<dbReference type="InterPro" id="IPR046348">
    <property type="entry name" value="SIS_dom_sf"/>
</dbReference>
<evidence type="ECO:0000259" key="6">
    <source>
        <dbReference type="PROSITE" id="PS51371"/>
    </source>
</evidence>
<keyword evidence="2" id="KW-0677">Repeat</keyword>
<sequence length="323" mass="34367">MTEFDFGQSALRTIELETQAVAELRGHIDEQFSRACRQILKCTGRVIVSGMGKSGHMGKKIAATLVSTGTPAFFMHPGEASHGDLGMLTRDDLLIAISYSGNSPELLTLLPLIKRLGVPMISMTGAPESVLAQAADAHLSIAVEREACPLALAPTSSATVTTVLGDALAIALLEARGFTAEDFAFSHPGGSLGRKLLLRVSDVMHSKDELPVVAKHDTLARALLEMTTKGFGMTTVAEDSGELAGIFTDGDLRRSIDRGVDIHSAQMHEIMNHSPTTVTPDTLAAEALNLMETRKITALVITGDKRIPTGVVHMHDLLRAGVI</sequence>
<dbReference type="Proteomes" id="UP001595548">
    <property type="component" value="Unassembled WGS sequence"/>
</dbReference>
<evidence type="ECO:0000313" key="9">
    <source>
        <dbReference type="Proteomes" id="UP001595548"/>
    </source>
</evidence>
<dbReference type="RefSeq" id="WP_382413718.1">
    <property type="nucleotide sequence ID" value="NZ_AP031500.1"/>
</dbReference>
<dbReference type="InterPro" id="IPR050986">
    <property type="entry name" value="GutQ/KpsF_isomerases"/>
</dbReference>
<protein>
    <recommendedName>
        <fullName evidence="4">Arabinose 5-phosphate isomerase</fullName>
        <shortName evidence="4">API</shortName>
        <ecNumber evidence="4">5.3.1.13</ecNumber>
    </recommendedName>
</protein>
<reference evidence="9" key="1">
    <citation type="journal article" date="2019" name="Int. J. Syst. Evol. Microbiol.">
        <title>The Global Catalogue of Microorganisms (GCM) 10K type strain sequencing project: providing services to taxonomists for standard genome sequencing and annotation.</title>
        <authorList>
            <consortium name="The Broad Institute Genomics Platform"/>
            <consortium name="The Broad Institute Genome Sequencing Center for Infectious Disease"/>
            <person name="Wu L."/>
            <person name="Ma J."/>
        </authorList>
    </citation>
    <scope>NUCLEOTIDE SEQUENCE [LARGE SCALE GENOMIC DNA]</scope>
    <source>
        <strain evidence="9">KCTC 52141</strain>
    </source>
</reference>
<proteinExistence type="inferred from homology"/>
<dbReference type="PIRSF" id="PIRSF004692">
    <property type="entry name" value="KdsD_KpsF"/>
    <property type="match status" value="1"/>
</dbReference>
<dbReference type="GO" id="GO:0016853">
    <property type="term" value="F:isomerase activity"/>
    <property type="evidence" value="ECO:0007669"/>
    <property type="project" value="UniProtKB-KW"/>
</dbReference>
<dbReference type="SMART" id="SM00116">
    <property type="entry name" value="CBS"/>
    <property type="match status" value="2"/>
</dbReference>
<dbReference type="EC" id="5.3.1.13" evidence="4"/>
<dbReference type="NCBIfam" id="TIGR00393">
    <property type="entry name" value="kpsF"/>
    <property type="match status" value="1"/>
</dbReference>
<dbReference type="PROSITE" id="PS51371">
    <property type="entry name" value="CBS"/>
    <property type="match status" value="2"/>
</dbReference>
<dbReference type="EMBL" id="JBHRTL010000001">
    <property type="protein sequence ID" value="MFC3153772.1"/>
    <property type="molecule type" value="Genomic_DNA"/>
</dbReference>
<evidence type="ECO:0000256" key="2">
    <source>
        <dbReference type="ARBA" id="ARBA00022737"/>
    </source>
</evidence>
<dbReference type="CDD" id="cd05014">
    <property type="entry name" value="SIS_Kpsf"/>
    <property type="match status" value="1"/>
</dbReference>
<evidence type="ECO:0000256" key="4">
    <source>
        <dbReference type="PIRNR" id="PIRNR004692"/>
    </source>
</evidence>
<feature type="domain" description="CBS" evidence="6">
    <location>
        <begin position="271"/>
        <end position="323"/>
    </location>
</feature>
<dbReference type="CDD" id="cd04604">
    <property type="entry name" value="CBS_pair_SIS_assoc"/>
    <property type="match status" value="1"/>
</dbReference>
<dbReference type="Pfam" id="PF01380">
    <property type="entry name" value="SIS"/>
    <property type="match status" value="1"/>
</dbReference>
<evidence type="ECO:0000256" key="3">
    <source>
        <dbReference type="ARBA" id="ARBA00023122"/>
    </source>
</evidence>
<name>A0ABV7HQ36_9GAMM</name>
<comment type="caution">
    <text evidence="8">The sequence shown here is derived from an EMBL/GenBank/DDBJ whole genome shotgun (WGS) entry which is preliminary data.</text>
</comment>
<evidence type="ECO:0000259" key="7">
    <source>
        <dbReference type="PROSITE" id="PS51464"/>
    </source>
</evidence>
<dbReference type="PANTHER" id="PTHR42745">
    <property type="match status" value="1"/>
</dbReference>
<comment type="catalytic activity">
    <reaction evidence="4">
        <text>D-arabinose 5-phosphate = D-ribulose 5-phosphate</text>
        <dbReference type="Rhea" id="RHEA:23104"/>
        <dbReference type="ChEBI" id="CHEBI:57693"/>
        <dbReference type="ChEBI" id="CHEBI:58121"/>
        <dbReference type="EC" id="5.3.1.13"/>
    </reaction>
</comment>
<accession>A0ABV7HQ36</accession>
<gene>
    <name evidence="8" type="ORF">ACFOEB_01025</name>
</gene>
<dbReference type="InterPro" id="IPR001347">
    <property type="entry name" value="SIS_dom"/>
</dbReference>
<dbReference type="PROSITE" id="PS51464">
    <property type="entry name" value="SIS"/>
    <property type="match status" value="1"/>
</dbReference>
<feature type="domain" description="CBS" evidence="6">
    <location>
        <begin position="204"/>
        <end position="262"/>
    </location>
</feature>
<evidence type="ECO:0000256" key="1">
    <source>
        <dbReference type="ARBA" id="ARBA00008165"/>
    </source>
</evidence>
<dbReference type="Gene3D" id="3.40.50.10490">
    <property type="entry name" value="Glucose-6-phosphate isomerase like protein, domain 1"/>
    <property type="match status" value="1"/>
</dbReference>
<keyword evidence="3 5" id="KW-0129">CBS domain</keyword>
<comment type="similarity">
    <text evidence="1 4">Belongs to the SIS family. GutQ/KpsF subfamily.</text>
</comment>
<keyword evidence="4 8" id="KW-0413">Isomerase</keyword>
<evidence type="ECO:0000313" key="8">
    <source>
        <dbReference type="EMBL" id="MFC3153772.1"/>
    </source>
</evidence>
<dbReference type="InterPro" id="IPR035474">
    <property type="entry name" value="SIS_Kpsf"/>
</dbReference>
<dbReference type="Gene3D" id="3.10.580.10">
    <property type="entry name" value="CBS-domain"/>
    <property type="match status" value="1"/>
</dbReference>
<feature type="domain" description="SIS" evidence="7">
    <location>
        <begin position="35"/>
        <end position="178"/>
    </location>
</feature>